<sequence length="610" mass="69470">MLKRKPKVLTPAQMEEIRTKDFFDCIAPATVKFLSDHYMIGDSYRSVWVIREYPPTTEEQAILSQLADRGGVTLRIYHRLVESMEQRKIVQNAARRNKLKSGSTDMNETIEAEGNLQDVIELLANLRKNREPLLHCSVFIELKARSLDSLKELQSDVAMELTRSKISVDRLTLRQKEGFLSVLPIGSNQFGAQYERVLPASSVANLYPFNFSGKTDPQGLYIGRDKYGTNILVDFDRRAEDKTTSSILILGNSGQGKSYLLKLILTNIRESGKAVICLDPESEYEDLCEALGGCYIDFMSGEYTINPLEPKAWTDGVEDIDAATPEAFRKATRLSQHIAFLKDFFRSYKDFSDAQIDTIEILLAKLYARFGITDFTDYSGMKATAFPIMEDFYKLCEEEFMTYDKERKYLYTEETLQEVCLGIHSMCVGAESKYFNGHTNITDDAFLVFGVKGLMDTNKRLKDAMLFNILSFMSNQLLGRGNTAASIDELYLFLTNMTAIEYIRNAMKRVRKKDSSIILASQNIEDFLIPSIREFTKPLFSIPTHQFLFNAGQINPKEYMDALQVESAEFELIKYPERGTCLYRCGNERYLLQVMAPEYKAALFGKAGGR</sequence>
<dbReference type="InterPro" id="IPR002789">
    <property type="entry name" value="HerA_central"/>
</dbReference>
<gene>
    <name evidence="2" type="ORF">NE579_07430</name>
</gene>
<protein>
    <submittedName>
        <fullName evidence="2">DUF87 domain-containing protein</fullName>
    </submittedName>
</protein>
<organism evidence="2 3">
    <name type="scientific">Intestinimonas massiliensis</name>
    <name type="common">ex Afouda et al. 2020</name>
    <dbReference type="NCBI Taxonomy" id="1673721"/>
    <lineage>
        <taxon>Bacteria</taxon>
        <taxon>Bacillati</taxon>
        <taxon>Bacillota</taxon>
        <taxon>Clostridia</taxon>
        <taxon>Eubacteriales</taxon>
        <taxon>Intestinimonas</taxon>
    </lineage>
</organism>
<dbReference type="Pfam" id="PF01935">
    <property type="entry name" value="DUF87"/>
    <property type="match status" value="1"/>
</dbReference>
<dbReference type="Gene3D" id="1.10.8.730">
    <property type="match status" value="1"/>
</dbReference>
<dbReference type="InterPro" id="IPR051162">
    <property type="entry name" value="T4SS_component"/>
</dbReference>
<dbReference type="CDD" id="cd01127">
    <property type="entry name" value="TrwB_TraG_TraD_VirD4"/>
    <property type="match status" value="1"/>
</dbReference>
<evidence type="ECO:0000313" key="3">
    <source>
        <dbReference type="Proteomes" id="UP001204562"/>
    </source>
</evidence>
<dbReference type="Gene3D" id="3.40.50.300">
    <property type="entry name" value="P-loop containing nucleotide triphosphate hydrolases"/>
    <property type="match status" value="1"/>
</dbReference>
<evidence type="ECO:0000313" key="2">
    <source>
        <dbReference type="EMBL" id="MCQ4770293.1"/>
    </source>
</evidence>
<feature type="domain" description="Helicase HerA central" evidence="1">
    <location>
        <begin position="244"/>
        <end position="307"/>
    </location>
</feature>
<comment type="caution">
    <text evidence="2">The sequence shown here is derived from an EMBL/GenBank/DDBJ whole genome shotgun (WGS) entry which is preliminary data.</text>
</comment>
<dbReference type="RefSeq" id="WP_256303784.1">
    <property type="nucleotide sequence ID" value="NZ_JANFYS010000013.1"/>
</dbReference>
<dbReference type="SUPFAM" id="SSF52540">
    <property type="entry name" value="P-loop containing nucleoside triphosphate hydrolases"/>
    <property type="match status" value="1"/>
</dbReference>
<name>A0AAW5JRP6_9FIRM</name>
<dbReference type="EMBL" id="JANFYS010000013">
    <property type="protein sequence ID" value="MCQ4770293.1"/>
    <property type="molecule type" value="Genomic_DNA"/>
</dbReference>
<dbReference type="Proteomes" id="UP001204562">
    <property type="component" value="Unassembled WGS sequence"/>
</dbReference>
<accession>A0AAW5JRP6</accession>
<reference evidence="2" key="1">
    <citation type="submission" date="2022-06" db="EMBL/GenBank/DDBJ databases">
        <title>Isolation of gut microbiota from human fecal samples.</title>
        <authorList>
            <person name="Pamer E.G."/>
            <person name="Barat B."/>
            <person name="Waligurski E."/>
            <person name="Medina S."/>
            <person name="Paddock L."/>
            <person name="Mostad J."/>
        </authorList>
    </citation>
    <scope>NUCLEOTIDE SEQUENCE</scope>
    <source>
        <strain evidence="2">DFI.9.91</strain>
    </source>
</reference>
<proteinExistence type="predicted"/>
<dbReference type="InterPro" id="IPR027417">
    <property type="entry name" value="P-loop_NTPase"/>
</dbReference>
<dbReference type="PANTHER" id="PTHR30121:SF6">
    <property type="entry name" value="SLR6007 PROTEIN"/>
    <property type="match status" value="1"/>
</dbReference>
<dbReference type="AlphaFoldDB" id="A0AAW5JRP6"/>
<dbReference type="PANTHER" id="PTHR30121">
    <property type="entry name" value="UNCHARACTERIZED PROTEIN YJGR-RELATED"/>
    <property type="match status" value="1"/>
</dbReference>
<evidence type="ECO:0000259" key="1">
    <source>
        <dbReference type="Pfam" id="PF01935"/>
    </source>
</evidence>